<dbReference type="InterPro" id="IPR032577">
    <property type="entry name" value="DUF4920"/>
</dbReference>
<evidence type="ECO:0000256" key="2">
    <source>
        <dbReference type="SAM" id="SignalP"/>
    </source>
</evidence>
<keyword evidence="4" id="KW-1185">Reference proteome</keyword>
<evidence type="ECO:0000256" key="1">
    <source>
        <dbReference type="SAM" id="MobiDB-lite"/>
    </source>
</evidence>
<dbReference type="RefSeq" id="WP_224461753.1">
    <property type="nucleotide sequence ID" value="NZ_JAIQZE010000012.1"/>
</dbReference>
<reference evidence="4" key="1">
    <citation type="submission" date="2023-07" db="EMBL/GenBank/DDBJ databases">
        <title>Novel species isolated from saline lakes on Tibetan Plateau.</title>
        <authorList>
            <person name="Lu H."/>
        </authorList>
    </citation>
    <scope>NUCLEOTIDE SEQUENCE [LARGE SCALE GENOMIC DNA]</scope>
    <source>
        <strain evidence="4">CAK8W</strain>
    </source>
</reference>
<evidence type="ECO:0000313" key="3">
    <source>
        <dbReference type="EMBL" id="MBZ9779415.1"/>
    </source>
</evidence>
<dbReference type="EMBL" id="JAIQZE010000012">
    <property type="protein sequence ID" value="MBZ9779415.1"/>
    <property type="molecule type" value="Genomic_DNA"/>
</dbReference>
<evidence type="ECO:0000313" key="4">
    <source>
        <dbReference type="Proteomes" id="UP001199314"/>
    </source>
</evidence>
<comment type="caution">
    <text evidence="3">The sequence shown here is derived from an EMBL/GenBank/DDBJ whole genome shotgun (WGS) entry which is preliminary data.</text>
</comment>
<accession>A0ABS7XKB2</accession>
<feature type="region of interest" description="Disordered" evidence="1">
    <location>
        <begin position="24"/>
        <end position="43"/>
    </location>
</feature>
<sequence length="177" mass="19820">MKNLILLLILLMILACGQNHSKQEHTTSETTTENTSQEKDLSIQTDKQFGDEFELAEVKTGTEMLATYQSLKPGDTLKVQFQSEVQSVCAKKGCWMKLDLPDDQNAHVTFKDYGFFVPKDSQGHNMLVNGVAFIEQTDVETLKHYAEDAGKSEAEIAKITEPKLNYRFIAEGAKAVK</sequence>
<dbReference type="Proteomes" id="UP001199314">
    <property type="component" value="Unassembled WGS sequence"/>
</dbReference>
<gene>
    <name evidence="3" type="ORF">LB452_10830</name>
</gene>
<dbReference type="PROSITE" id="PS51257">
    <property type="entry name" value="PROKAR_LIPOPROTEIN"/>
    <property type="match status" value="1"/>
</dbReference>
<proteinExistence type="predicted"/>
<organism evidence="3 4">
    <name type="scientific">Psychroflexus longus</name>
    <dbReference type="NCBI Taxonomy" id="2873596"/>
    <lineage>
        <taxon>Bacteria</taxon>
        <taxon>Pseudomonadati</taxon>
        <taxon>Bacteroidota</taxon>
        <taxon>Flavobacteriia</taxon>
        <taxon>Flavobacteriales</taxon>
        <taxon>Flavobacteriaceae</taxon>
        <taxon>Psychroflexus</taxon>
    </lineage>
</organism>
<name>A0ABS7XKB2_9FLAO</name>
<protein>
    <submittedName>
        <fullName evidence="3">DUF4920 domain-containing protein</fullName>
    </submittedName>
</protein>
<feature type="chain" id="PRO_5045328561" evidence="2">
    <location>
        <begin position="22"/>
        <end position="177"/>
    </location>
</feature>
<keyword evidence="2" id="KW-0732">Signal</keyword>
<feature type="signal peptide" evidence="2">
    <location>
        <begin position="1"/>
        <end position="21"/>
    </location>
</feature>
<dbReference type="Pfam" id="PF16267">
    <property type="entry name" value="DUF4920"/>
    <property type="match status" value="1"/>
</dbReference>